<dbReference type="EMBL" id="CP000319">
    <property type="protein sequence ID" value="ABE63814.1"/>
    <property type="molecule type" value="Genomic_DNA"/>
</dbReference>
<protein>
    <submittedName>
        <fullName evidence="2">Uncharacterized protein</fullName>
    </submittedName>
</protein>
<evidence type="ECO:0000313" key="3">
    <source>
        <dbReference type="Proteomes" id="UP000001953"/>
    </source>
</evidence>
<dbReference type="HOGENOM" id="CLU_1516359_0_0_5"/>
<accession>Q1QIY3</accession>
<sequence length="177" mass="18867">MISSPFVTTPKRSERGVKSFEVPYSNAVQIAAAILSKSGILRYRSGEVTGAFEKSGVPVTASHVTLLVIAVCRRFNVACDSGKLSRQRCCTNASRHAKRTADGLWIVKSGNDGHGVRERLRSVAAQSHSGCSSPVMMSAPKIGPCSHPSWPSSPAIPKTKSKTSCHGDSAKHQAHIK</sequence>
<proteinExistence type="predicted"/>
<evidence type="ECO:0000313" key="2">
    <source>
        <dbReference type="EMBL" id="ABE63814.1"/>
    </source>
</evidence>
<keyword evidence="3" id="KW-1185">Reference proteome</keyword>
<organism evidence="2 3">
    <name type="scientific">Nitrobacter hamburgensis (strain DSM 10229 / NCIMB 13809 / X14)</name>
    <dbReference type="NCBI Taxonomy" id="323097"/>
    <lineage>
        <taxon>Bacteria</taxon>
        <taxon>Pseudomonadati</taxon>
        <taxon>Pseudomonadota</taxon>
        <taxon>Alphaproteobacteria</taxon>
        <taxon>Hyphomicrobiales</taxon>
        <taxon>Nitrobacteraceae</taxon>
        <taxon>Nitrobacter</taxon>
    </lineage>
</organism>
<name>Q1QIY3_NITHX</name>
<reference evidence="2 3" key="1">
    <citation type="submission" date="2006-03" db="EMBL/GenBank/DDBJ databases">
        <title>Complete sequence of chromosome of Nitrobacter hamburgensis X14.</title>
        <authorList>
            <consortium name="US DOE Joint Genome Institute"/>
            <person name="Copeland A."/>
            <person name="Lucas S."/>
            <person name="Lapidus A."/>
            <person name="Barry K."/>
            <person name="Detter J.C."/>
            <person name="Glavina del Rio T."/>
            <person name="Hammon N."/>
            <person name="Israni S."/>
            <person name="Dalin E."/>
            <person name="Tice H."/>
            <person name="Pitluck S."/>
            <person name="Chain P."/>
            <person name="Malfatti S."/>
            <person name="Shin M."/>
            <person name="Vergez L."/>
            <person name="Schmutz J."/>
            <person name="Larimer F."/>
            <person name="Land M."/>
            <person name="Hauser L."/>
            <person name="Kyrpides N."/>
            <person name="Ivanova N."/>
            <person name="Ward B."/>
            <person name="Arp D."/>
            <person name="Klotz M."/>
            <person name="Stein L."/>
            <person name="O'Mullan G."/>
            <person name="Starkenburg S."/>
            <person name="Sayavedra L."/>
            <person name="Poret-Peterson A.T."/>
            <person name="Gentry M.E."/>
            <person name="Bruce D."/>
            <person name="Richardson P."/>
        </authorList>
    </citation>
    <scope>NUCLEOTIDE SEQUENCE [LARGE SCALE GENOMIC DNA]</scope>
    <source>
        <strain evidence="3">DSM 10229 / NCIMB 13809 / X14</strain>
    </source>
</reference>
<dbReference type="Proteomes" id="UP000001953">
    <property type="component" value="Chromosome"/>
</dbReference>
<feature type="region of interest" description="Disordered" evidence="1">
    <location>
        <begin position="142"/>
        <end position="177"/>
    </location>
</feature>
<dbReference type="KEGG" id="nha:Nham_3074"/>
<evidence type="ECO:0000256" key="1">
    <source>
        <dbReference type="SAM" id="MobiDB-lite"/>
    </source>
</evidence>
<dbReference type="AlphaFoldDB" id="Q1QIY3"/>
<gene>
    <name evidence="2" type="ordered locus">Nham_3074</name>
</gene>